<dbReference type="SUPFAM" id="SSF57850">
    <property type="entry name" value="RING/U-box"/>
    <property type="match status" value="1"/>
</dbReference>
<dbReference type="InterPro" id="IPR013083">
    <property type="entry name" value="Znf_RING/FYVE/PHD"/>
</dbReference>
<keyword evidence="7 10" id="KW-0863">Zinc-finger</keyword>
<dbReference type="PANTHER" id="PTHR45877">
    <property type="entry name" value="E3 UBIQUITIN-PROTEIN LIGASE SIAH2"/>
    <property type="match status" value="1"/>
</dbReference>
<name>A0ABD2P2N3_9CUCU</name>
<dbReference type="GO" id="GO:0008270">
    <property type="term" value="F:zinc ion binding"/>
    <property type="evidence" value="ECO:0007669"/>
    <property type="project" value="UniProtKB-KW"/>
</dbReference>
<evidence type="ECO:0000256" key="1">
    <source>
        <dbReference type="ARBA" id="ARBA00000900"/>
    </source>
</evidence>
<protein>
    <recommendedName>
        <fullName evidence="4">RING-type E3 ubiquitin transferase</fullName>
        <ecNumber evidence="4">2.3.2.27</ecNumber>
    </recommendedName>
</protein>
<feature type="domain" description="SIAH-type" evidence="12">
    <location>
        <begin position="66"/>
        <end position="130"/>
    </location>
</feature>
<feature type="domain" description="RING-type" evidence="11">
    <location>
        <begin position="283"/>
        <end position="318"/>
    </location>
</feature>
<keyword evidence="9" id="KW-0862">Zinc</keyword>
<dbReference type="PROSITE" id="PS50089">
    <property type="entry name" value="ZF_RING_2"/>
    <property type="match status" value="1"/>
</dbReference>
<dbReference type="InterPro" id="IPR004162">
    <property type="entry name" value="SINA-like_animal"/>
</dbReference>
<reference evidence="13 14" key="1">
    <citation type="journal article" date="2021" name="BMC Biol.">
        <title>Horizontally acquired antibacterial genes associated with adaptive radiation of ladybird beetles.</title>
        <authorList>
            <person name="Li H.S."/>
            <person name="Tang X.F."/>
            <person name="Huang Y.H."/>
            <person name="Xu Z.Y."/>
            <person name="Chen M.L."/>
            <person name="Du X.Y."/>
            <person name="Qiu B.Y."/>
            <person name="Chen P.T."/>
            <person name="Zhang W."/>
            <person name="Slipinski A."/>
            <person name="Escalona H.E."/>
            <person name="Waterhouse R.M."/>
            <person name="Zwick A."/>
            <person name="Pang H."/>
        </authorList>
    </citation>
    <scope>NUCLEOTIDE SEQUENCE [LARGE SCALE GENOMIC DNA]</scope>
    <source>
        <strain evidence="13">SYSU2018</strain>
    </source>
</reference>
<evidence type="ECO:0000256" key="2">
    <source>
        <dbReference type="ARBA" id="ARBA00004906"/>
    </source>
</evidence>
<keyword evidence="6" id="KW-0479">Metal-binding</keyword>
<dbReference type="PANTHER" id="PTHR45877:SF2">
    <property type="entry name" value="E3 UBIQUITIN-PROTEIN LIGASE SINA-RELATED"/>
    <property type="match status" value="1"/>
</dbReference>
<evidence type="ECO:0000256" key="3">
    <source>
        <dbReference type="ARBA" id="ARBA00009119"/>
    </source>
</evidence>
<comment type="pathway">
    <text evidence="2">Protein modification; protein ubiquitination.</text>
</comment>
<dbReference type="GO" id="GO:0010498">
    <property type="term" value="P:proteasomal protein catabolic process"/>
    <property type="evidence" value="ECO:0007669"/>
    <property type="project" value="UniProtKB-ARBA"/>
</dbReference>
<dbReference type="EC" id="2.3.2.27" evidence="4"/>
<sequence length="515" mass="60044">MSIQVDESYEILKCDICNKPLSVPPIIHSALLGYICGRCENKSKSDEKYGDSIAERQIIYENLAKYITFPCAYNVLGCSSMLKWESVLSHEDICEFKNIVCPLSHQNFQEQCPWIGDHNQLITHIKKDHKKFFSNPLQIKLTKEFESKILFWEITGHIVVIILDRKDTNKYFCCISADFNNKDCLKYQYQLEISNKQWGNPVIFQRDHLEPLYGNTFTRPDNSIEIDIESLKYLFKKSNEIIIKFTINQKVVSATSTISNAADKYFSKVENELNENLLHDLECPICVQYMTSPIFICEMGHNVCHDCHWKISRCPICRGNMQGGRNFTLEKLTEKINYPCVNREIGCSFVGLLANLKKHENNCLLAQRECFIGNCSWKGAHLDLKAHFEEIHNLIEPDTIHVHQLQKKVDQYFISFDNKLFLLNIRFDINKPFEYIVQCIGDDKIEYKHELQIIGSSLIDIKIKLCHLCQPLDYKVDRKTIRDFTGIAIPFTFLSQFLTHFNQIEFKIKIMKIDV</sequence>
<evidence type="ECO:0000256" key="4">
    <source>
        <dbReference type="ARBA" id="ARBA00012483"/>
    </source>
</evidence>
<dbReference type="Gene3D" id="3.30.40.10">
    <property type="entry name" value="Zinc/RING finger domain, C3HC4 (zinc finger)"/>
    <property type="match status" value="3"/>
</dbReference>
<dbReference type="InterPro" id="IPR013010">
    <property type="entry name" value="Znf_SIAH"/>
</dbReference>
<organism evidence="13 14">
    <name type="scientific">Cryptolaemus montrouzieri</name>
    <dbReference type="NCBI Taxonomy" id="559131"/>
    <lineage>
        <taxon>Eukaryota</taxon>
        <taxon>Metazoa</taxon>
        <taxon>Ecdysozoa</taxon>
        <taxon>Arthropoda</taxon>
        <taxon>Hexapoda</taxon>
        <taxon>Insecta</taxon>
        <taxon>Pterygota</taxon>
        <taxon>Neoptera</taxon>
        <taxon>Endopterygota</taxon>
        <taxon>Coleoptera</taxon>
        <taxon>Polyphaga</taxon>
        <taxon>Cucujiformia</taxon>
        <taxon>Coccinelloidea</taxon>
        <taxon>Coccinellidae</taxon>
        <taxon>Scymninae</taxon>
        <taxon>Scymnini</taxon>
        <taxon>Cryptolaemus</taxon>
    </lineage>
</organism>
<evidence type="ECO:0000313" key="13">
    <source>
        <dbReference type="EMBL" id="KAL3284936.1"/>
    </source>
</evidence>
<evidence type="ECO:0000256" key="8">
    <source>
        <dbReference type="ARBA" id="ARBA00022786"/>
    </source>
</evidence>
<keyword evidence="8" id="KW-0833">Ubl conjugation pathway</keyword>
<dbReference type="PROSITE" id="PS51081">
    <property type="entry name" value="ZF_SIAH"/>
    <property type="match status" value="2"/>
</dbReference>
<dbReference type="EMBL" id="JABFTP020000165">
    <property type="protein sequence ID" value="KAL3284936.1"/>
    <property type="molecule type" value="Genomic_DNA"/>
</dbReference>
<evidence type="ECO:0000313" key="14">
    <source>
        <dbReference type="Proteomes" id="UP001516400"/>
    </source>
</evidence>
<evidence type="ECO:0000256" key="9">
    <source>
        <dbReference type="ARBA" id="ARBA00022833"/>
    </source>
</evidence>
<dbReference type="InterPro" id="IPR049548">
    <property type="entry name" value="Sina-like_RING"/>
</dbReference>
<dbReference type="AlphaFoldDB" id="A0ABD2P2N3"/>
<dbReference type="Proteomes" id="UP001516400">
    <property type="component" value="Unassembled WGS sequence"/>
</dbReference>
<evidence type="ECO:0000256" key="7">
    <source>
        <dbReference type="ARBA" id="ARBA00022771"/>
    </source>
</evidence>
<evidence type="ECO:0000256" key="5">
    <source>
        <dbReference type="ARBA" id="ARBA00022679"/>
    </source>
</evidence>
<comment type="catalytic activity">
    <reaction evidence="1">
        <text>S-ubiquitinyl-[E2 ubiquitin-conjugating enzyme]-L-cysteine + [acceptor protein]-L-lysine = [E2 ubiquitin-conjugating enzyme]-L-cysteine + N(6)-ubiquitinyl-[acceptor protein]-L-lysine.</text>
        <dbReference type="EC" id="2.3.2.27"/>
    </reaction>
</comment>
<dbReference type="FunFam" id="3.30.40.10:FF:000041">
    <property type="entry name" value="E3 ubiquitin-protein ligase SINAT3"/>
    <property type="match status" value="1"/>
</dbReference>
<comment type="similarity">
    <text evidence="3">Belongs to the SINA (Seven in absentia) family.</text>
</comment>
<evidence type="ECO:0000259" key="11">
    <source>
        <dbReference type="PROSITE" id="PS50089"/>
    </source>
</evidence>
<proteinExistence type="inferred from homology"/>
<keyword evidence="14" id="KW-1185">Reference proteome</keyword>
<dbReference type="Pfam" id="PF21361">
    <property type="entry name" value="Sina_ZnF"/>
    <property type="match status" value="2"/>
</dbReference>
<gene>
    <name evidence="13" type="ORF">HHI36_019068</name>
</gene>
<dbReference type="Pfam" id="PF21362">
    <property type="entry name" value="Sina_RING"/>
    <property type="match status" value="1"/>
</dbReference>
<evidence type="ECO:0000259" key="12">
    <source>
        <dbReference type="PROSITE" id="PS51081"/>
    </source>
</evidence>
<dbReference type="SUPFAM" id="SSF49599">
    <property type="entry name" value="TRAF domain-like"/>
    <property type="match status" value="2"/>
</dbReference>
<dbReference type="InterPro" id="IPR001841">
    <property type="entry name" value="Znf_RING"/>
</dbReference>
<evidence type="ECO:0000256" key="6">
    <source>
        <dbReference type="ARBA" id="ARBA00022723"/>
    </source>
</evidence>
<evidence type="ECO:0000256" key="10">
    <source>
        <dbReference type="PROSITE-ProRule" id="PRU00455"/>
    </source>
</evidence>
<accession>A0ABD2P2N3</accession>
<dbReference type="GO" id="GO:0061630">
    <property type="term" value="F:ubiquitin protein ligase activity"/>
    <property type="evidence" value="ECO:0007669"/>
    <property type="project" value="UniProtKB-EC"/>
</dbReference>
<comment type="caution">
    <text evidence="13">The sequence shown here is derived from an EMBL/GenBank/DDBJ whole genome shotgun (WGS) entry which is preliminary data.</text>
</comment>
<feature type="domain" description="SIAH-type" evidence="12">
    <location>
        <begin position="335"/>
        <end position="393"/>
    </location>
</feature>
<keyword evidence="5" id="KW-0808">Transferase</keyword>